<comment type="caution">
    <text evidence="4">The sequence shown here is derived from an EMBL/GenBank/DDBJ whole genome shotgun (WGS) entry which is preliminary data.</text>
</comment>
<dbReference type="EMBL" id="CAMAPE010000010">
    <property type="protein sequence ID" value="CAH9078398.1"/>
    <property type="molecule type" value="Genomic_DNA"/>
</dbReference>
<accession>A0A9P0YVH1</accession>
<feature type="compositionally biased region" description="Basic residues" evidence="2">
    <location>
        <begin position="196"/>
        <end position="212"/>
    </location>
</feature>
<proteinExistence type="predicted"/>
<name>A0A9P0YVH1_CUSEU</name>
<keyword evidence="3" id="KW-0732">Signal</keyword>
<dbReference type="AlphaFoldDB" id="A0A9P0YVH1"/>
<evidence type="ECO:0000256" key="1">
    <source>
        <dbReference type="SAM" id="Coils"/>
    </source>
</evidence>
<feature type="compositionally biased region" description="Basic and acidic residues" evidence="2">
    <location>
        <begin position="89"/>
        <end position="130"/>
    </location>
</feature>
<keyword evidence="1" id="KW-0175">Coiled coil</keyword>
<evidence type="ECO:0000256" key="3">
    <source>
        <dbReference type="SAM" id="SignalP"/>
    </source>
</evidence>
<evidence type="ECO:0000313" key="5">
    <source>
        <dbReference type="Proteomes" id="UP001152484"/>
    </source>
</evidence>
<evidence type="ECO:0000256" key="2">
    <source>
        <dbReference type="SAM" id="MobiDB-lite"/>
    </source>
</evidence>
<feature type="chain" id="PRO_5040372908" evidence="3">
    <location>
        <begin position="17"/>
        <end position="524"/>
    </location>
</feature>
<feature type="coiled-coil region" evidence="1">
    <location>
        <begin position="30"/>
        <end position="57"/>
    </location>
</feature>
<evidence type="ECO:0000313" key="4">
    <source>
        <dbReference type="EMBL" id="CAH9078398.1"/>
    </source>
</evidence>
<protein>
    <submittedName>
        <fullName evidence="4">Uncharacterized protein</fullName>
    </submittedName>
</protein>
<keyword evidence="5" id="KW-1185">Reference proteome</keyword>
<reference evidence="4" key="1">
    <citation type="submission" date="2022-07" db="EMBL/GenBank/DDBJ databases">
        <authorList>
            <person name="Macas J."/>
            <person name="Novak P."/>
            <person name="Neumann P."/>
        </authorList>
    </citation>
    <scope>NUCLEOTIDE SEQUENCE</scope>
</reference>
<feature type="compositionally biased region" description="Polar residues" evidence="2">
    <location>
        <begin position="216"/>
        <end position="231"/>
    </location>
</feature>
<gene>
    <name evidence="4" type="ORF">CEURO_LOCUS6700</name>
</gene>
<dbReference type="OrthoDB" id="10515257at2759"/>
<feature type="region of interest" description="Disordered" evidence="2">
    <location>
        <begin position="65"/>
        <end position="233"/>
    </location>
</feature>
<feature type="signal peptide" evidence="3">
    <location>
        <begin position="1"/>
        <end position="16"/>
    </location>
</feature>
<dbReference type="Proteomes" id="UP001152484">
    <property type="component" value="Unassembled WGS sequence"/>
</dbReference>
<sequence length="524" mass="60099">MKLFILLVLLRYSISGIRDCYDRWCGIFVAKRNMSQMEKTQEKIEQNQQAFDDWVAEMWSKINKIGHQPRRRTRDRARNVPSDSQSPKVSREKMEKIAEKVERGKLAKEKHTKSKEKVEKDGAKERRTGLEESQTVSHSRKDWRGKLGKLAEKVESGKVEKEKRSTLEKDKRSNMEKETSSKPEKEKSSNLEKGKPKLRQKCRRRGRSRTVHRFLNSKSKYPSQSQDTSSGPLVLTRADKSSSKSLFEFPESQQNLVIQQHTYGEEEFSDKPSVNLEPEDGTVGFSRSVMFSKYDLDQSDLETNRFKLLHVCDISSHLAQKRNWPNVCKTEMMYRQSSNIVLEGLNIVSIVDLVLQPCPLGASETGLLKIEDIILGNSCLERKRSGPVVLKDRVHLFSWESYAIIQIGVVMISHGGLLNWREGVSRRRLAKTEKGAEIAVPNQKLITEKHLITMFQAILKPKIEEGLSNHYNSRDHQYYSPVVSFVLVNLKGRDPSTLDSSTNLWVGFLTGALRISDSLNEKTM</sequence>
<feature type="compositionally biased region" description="Basic and acidic residues" evidence="2">
    <location>
        <begin position="139"/>
        <end position="195"/>
    </location>
</feature>
<organism evidence="4 5">
    <name type="scientific">Cuscuta europaea</name>
    <name type="common">European dodder</name>
    <dbReference type="NCBI Taxonomy" id="41803"/>
    <lineage>
        <taxon>Eukaryota</taxon>
        <taxon>Viridiplantae</taxon>
        <taxon>Streptophyta</taxon>
        <taxon>Embryophyta</taxon>
        <taxon>Tracheophyta</taxon>
        <taxon>Spermatophyta</taxon>
        <taxon>Magnoliopsida</taxon>
        <taxon>eudicotyledons</taxon>
        <taxon>Gunneridae</taxon>
        <taxon>Pentapetalae</taxon>
        <taxon>asterids</taxon>
        <taxon>lamiids</taxon>
        <taxon>Solanales</taxon>
        <taxon>Convolvulaceae</taxon>
        <taxon>Cuscuteae</taxon>
        <taxon>Cuscuta</taxon>
        <taxon>Cuscuta subgen. Cuscuta</taxon>
    </lineage>
</organism>